<dbReference type="Proteomes" id="UP001153069">
    <property type="component" value="Unassembled WGS sequence"/>
</dbReference>
<accession>A0A9N8D824</accession>
<dbReference type="InterPro" id="IPR011993">
    <property type="entry name" value="PH-like_dom_sf"/>
</dbReference>
<comment type="caution">
    <text evidence="2">The sequence shown here is derived from an EMBL/GenBank/DDBJ whole genome shotgun (WGS) entry which is preliminary data.</text>
</comment>
<proteinExistence type="predicted"/>
<protein>
    <recommendedName>
        <fullName evidence="1">PH domain-containing protein</fullName>
    </recommendedName>
</protein>
<dbReference type="PROSITE" id="PS50003">
    <property type="entry name" value="PH_DOMAIN"/>
    <property type="match status" value="1"/>
</dbReference>
<organism evidence="2 3">
    <name type="scientific">Seminavis robusta</name>
    <dbReference type="NCBI Taxonomy" id="568900"/>
    <lineage>
        <taxon>Eukaryota</taxon>
        <taxon>Sar</taxon>
        <taxon>Stramenopiles</taxon>
        <taxon>Ochrophyta</taxon>
        <taxon>Bacillariophyta</taxon>
        <taxon>Bacillariophyceae</taxon>
        <taxon>Bacillariophycidae</taxon>
        <taxon>Naviculales</taxon>
        <taxon>Naviculaceae</taxon>
        <taxon>Seminavis</taxon>
    </lineage>
</organism>
<dbReference type="SUPFAM" id="SSF50729">
    <property type="entry name" value="PH domain-like"/>
    <property type="match status" value="1"/>
</dbReference>
<sequence>MMMNNEEDNVILGRGLSAPDMIKASPSQHGVALKLHVPLIFGILPTSLKRLVMTYSCFSWLMPQWRQRYLILIGNYLYKFKGDSSPAPKGTPFSVDMLENNLLLAHQEDDMSPAFANLPPGYDSIFTVSTFGKKHYYAVSNRDEALTWVNSLRQSRQEAITRAMGHAGHMPYPKSHAYFDTLGKSLQKSKERINQKLEEHSMREMELTDISGGPRGFYG</sequence>
<gene>
    <name evidence="2" type="ORF">SEMRO_11_G008860.1</name>
</gene>
<dbReference type="InterPro" id="IPR001849">
    <property type="entry name" value="PH_domain"/>
</dbReference>
<evidence type="ECO:0000259" key="1">
    <source>
        <dbReference type="PROSITE" id="PS50003"/>
    </source>
</evidence>
<dbReference type="AlphaFoldDB" id="A0A9N8D824"/>
<evidence type="ECO:0000313" key="2">
    <source>
        <dbReference type="EMBL" id="CAB9496926.1"/>
    </source>
</evidence>
<evidence type="ECO:0000313" key="3">
    <source>
        <dbReference type="Proteomes" id="UP001153069"/>
    </source>
</evidence>
<name>A0A9N8D824_9STRA</name>
<dbReference type="OrthoDB" id="41457at2759"/>
<dbReference type="EMBL" id="CAICTM010000011">
    <property type="protein sequence ID" value="CAB9496926.1"/>
    <property type="molecule type" value="Genomic_DNA"/>
</dbReference>
<reference evidence="2" key="1">
    <citation type="submission" date="2020-06" db="EMBL/GenBank/DDBJ databases">
        <authorList>
            <consortium name="Plant Systems Biology data submission"/>
        </authorList>
    </citation>
    <scope>NUCLEOTIDE SEQUENCE</scope>
    <source>
        <strain evidence="2">D6</strain>
    </source>
</reference>
<dbReference type="SMART" id="SM00233">
    <property type="entry name" value="PH"/>
    <property type="match status" value="1"/>
</dbReference>
<feature type="domain" description="PH" evidence="1">
    <location>
        <begin position="64"/>
        <end position="157"/>
    </location>
</feature>
<keyword evidence="3" id="KW-1185">Reference proteome</keyword>
<dbReference type="Gene3D" id="2.30.29.30">
    <property type="entry name" value="Pleckstrin-homology domain (PH domain)/Phosphotyrosine-binding domain (PTB)"/>
    <property type="match status" value="1"/>
</dbReference>